<name>A0A8A4TIW9_SULCO</name>
<gene>
    <name evidence="1" type="ORF">J3U87_26245</name>
</gene>
<dbReference type="Proteomes" id="UP000663929">
    <property type="component" value="Chromosome"/>
</dbReference>
<dbReference type="KEGG" id="scor:J3U87_26245"/>
<proteinExistence type="predicted"/>
<sequence length="160" mass="17734">MFTQSNPTGYTSVYLLPIGHRDRDAHWCELRLTVTHYRYGATRAESRTRARMVRVADLARVLEADLGRVRAAGYRLGGPATLVAGVAVDSWVRSSWRCAAAWVASQAELVSAEVFPMPGVTRVWLDNPTWIRRRPAPVRRALDWSLMGIAGARSDARAAG</sequence>
<accession>A0A8A4TIW9</accession>
<dbReference type="AlphaFoldDB" id="A0A8A4TIW9"/>
<organism evidence="1 2">
    <name type="scientific">Sulfidibacter corallicola</name>
    <dbReference type="NCBI Taxonomy" id="2818388"/>
    <lineage>
        <taxon>Bacteria</taxon>
        <taxon>Pseudomonadati</taxon>
        <taxon>Acidobacteriota</taxon>
        <taxon>Holophagae</taxon>
        <taxon>Acanthopleuribacterales</taxon>
        <taxon>Acanthopleuribacteraceae</taxon>
        <taxon>Sulfidibacter</taxon>
    </lineage>
</organism>
<protein>
    <submittedName>
        <fullName evidence="1">Uncharacterized protein</fullName>
    </submittedName>
</protein>
<dbReference type="EMBL" id="CP071793">
    <property type="protein sequence ID" value="QTD49102.1"/>
    <property type="molecule type" value="Genomic_DNA"/>
</dbReference>
<evidence type="ECO:0000313" key="2">
    <source>
        <dbReference type="Proteomes" id="UP000663929"/>
    </source>
</evidence>
<reference evidence="1" key="1">
    <citation type="submission" date="2021-03" db="EMBL/GenBank/DDBJ databases">
        <title>Acanthopleuribacteraceae sp. M133.</title>
        <authorList>
            <person name="Wang G."/>
        </authorList>
    </citation>
    <scope>NUCLEOTIDE SEQUENCE</scope>
    <source>
        <strain evidence="1">M133</strain>
    </source>
</reference>
<keyword evidence="2" id="KW-1185">Reference proteome</keyword>
<dbReference type="RefSeq" id="WP_237378745.1">
    <property type="nucleotide sequence ID" value="NZ_CP071793.1"/>
</dbReference>
<evidence type="ECO:0000313" key="1">
    <source>
        <dbReference type="EMBL" id="QTD49102.1"/>
    </source>
</evidence>